<dbReference type="RefSeq" id="WP_264089364.1">
    <property type="nucleotide sequence ID" value="NZ_JAMPJT010000002.1"/>
</dbReference>
<dbReference type="Pfam" id="PF04488">
    <property type="entry name" value="Gly_transf_sug"/>
    <property type="match status" value="1"/>
</dbReference>
<dbReference type="GO" id="GO:0051999">
    <property type="term" value="P:mannosyl-inositol phosphorylceramide biosynthetic process"/>
    <property type="evidence" value="ECO:0007669"/>
    <property type="project" value="TreeGrafter"/>
</dbReference>
<dbReference type="EMBL" id="JAMPJT010000002">
    <property type="protein sequence ID" value="MCV9878013.1"/>
    <property type="molecule type" value="Genomic_DNA"/>
</dbReference>
<organism evidence="2 5">
    <name type="scientific">Brenneria izbisi</name>
    <dbReference type="NCBI Taxonomy" id="2939450"/>
    <lineage>
        <taxon>Bacteria</taxon>
        <taxon>Pseudomonadati</taxon>
        <taxon>Pseudomonadota</taxon>
        <taxon>Gammaproteobacteria</taxon>
        <taxon>Enterobacterales</taxon>
        <taxon>Pectobacteriaceae</taxon>
        <taxon>Brenneria</taxon>
    </lineage>
</organism>
<evidence type="ECO:0000313" key="3">
    <source>
        <dbReference type="EMBL" id="MCV9881423.1"/>
    </source>
</evidence>
<dbReference type="PANTHER" id="PTHR32385:SF15">
    <property type="entry name" value="INOSITOL PHOSPHOCERAMIDE MANNOSYLTRANSFERASE 1"/>
    <property type="match status" value="1"/>
</dbReference>
<reference evidence="2" key="1">
    <citation type="submission" date="2022-04" db="EMBL/GenBank/DDBJ databases">
        <title>Brenneria sp. isolated from walnut trees in Serbia.</title>
        <authorList>
            <person name="Gasic K."/>
            <person name="Zlatkovic N."/>
            <person name="Kuzmanovic N."/>
        </authorList>
    </citation>
    <scope>NUCLEOTIDE SEQUENCE</scope>
    <source>
        <strain evidence="3">KBI 423</strain>
        <strain evidence="2">KBI 447</strain>
    </source>
</reference>
<dbReference type="AlphaFoldDB" id="A0AA41XU21"/>
<evidence type="ECO:0000256" key="1">
    <source>
        <dbReference type="ARBA" id="ARBA00022679"/>
    </source>
</evidence>
<dbReference type="InterPro" id="IPR029044">
    <property type="entry name" value="Nucleotide-diphossugar_trans"/>
</dbReference>
<evidence type="ECO:0000313" key="2">
    <source>
        <dbReference type="EMBL" id="MCV9878013.1"/>
    </source>
</evidence>
<proteinExistence type="predicted"/>
<dbReference type="Proteomes" id="UP001165569">
    <property type="component" value="Unassembled WGS sequence"/>
</dbReference>
<dbReference type="EMBL" id="JAMPJU010000002">
    <property type="protein sequence ID" value="MCV9881423.1"/>
    <property type="molecule type" value="Genomic_DNA"/>
</dbReference>
<dbReference type="Proteomes" id="UP001165568">
    <property type="component" value="Unassembled WGS sequence"/>
</dbReference>
<comment type="caution">
    <text evidence="2">The sequence shown here is derived from an EMBL/GenBank/DDBJ whole genome shotgun (WGS) entry which is preliminary data.</text>
</comment>
<dbReference type="InterPro" id="IPR051706">
    <property type="entry name" value="Glycosyltransferase_domain"/>
</dbReference>
<evidence type="ECO:0008006" key="6">
    <source>
        <dbReference type="Google" id="ProtNLM"/>
    </source>
</evidence>
<protein>
    <recommendedName>
        <fullName evidence="6">Glycosyl transferase</fullName>
    </recommendedName>
</protein>
<keyword evidence="1" id="KW-0808">Transferase</keyword>
<name>A0AA41XU21_9GAMM</name>
<keyword evidence="4" id="KW-1185">Reference proteome</keyword>
<dbReference type="GO" id="GO:0016020">
    <property type="term" value="C:membrane"/>
    <property type="evidence" value="ECO:0007669"/>
    <property type="project" value="GOC"/>
</dbReference>
<sequence>MIPKIIHYCWFGGKEKPQKIANFVKSFDKLKKDGYQIIEWNENNFDVYRNSYLSKAYNNKKWAHVSDFVRLDVLENYGGIYLDTDVEIVKNFDSLLYLDLFIGFMWDCNLGTAVIGASKGNEHIKAMKNFYLQGEISFNSPNNDLLTRYFLDKFDDFKLNGKEQVLDERIKIFEKNVFEHPSLFKSKNYTIHHFTQSWKSNGKIKTIIKRIVVSVIGLYFYRKYICRKSLSVSPFFSKYKQDINSK</sequence>
<dbReference type="InterPro" id="IPR007577">
    <property type="entry name" value="GlycoTrfase_DXD_sugar-bd_CS"/>
</dbReference>
<dbReference type="PANTHER" id="PTHR32385">
    <property type="entry name" value="MANNOSYL PHOSPHORYLINOSITOL CERAMIDE SYNTHASE"/>
    <property type="match status" value="1"/>
</dbReference>
<dbReference type="GO" id="GO:0000030">
    <property type="term" value="F:mannosyltransferase activity"/>
    <property type="evidence" value="ECO:0007669"/>
    <property type="project" value="TreeGrafter"/>
</dbReference>
<dbReference type="Gene3D" id="3.90.550.20">
    <property type="match status" value="1"/>
</dbReference>
<accession>A0AA41XU21</accession>
<evidence type="ECO:0000313" key="4">
    <source>
        <dbReference type="Proteomes" id="UP001165568"/>
    </source>
</evidence>
<gene>
    <name evidence="2" type="ORF">NC803_04015</name>
    <name evidence="3" type="ORF">NC856_03915</name>
</gene>
<dbReference type="SUPFAM" id="SSF53448">
    <property type="entry name" value="Nucleotide-diphospho-sugar transferases"/>
    <property type="match status" value="1"/>
</dbReference>
<evidence type="ECO:0000313" key="5">
    <source>
        <dbReference type="Proteomes" id="UP001165569"/>
    </source>
</evidence>